<dbReference type="Pfam" id="PF04964">
    <property type="entry name" value="Flp_Fap"/>
    <property type="match status" value="1"/>
</dbReference>
<accession>A0ABU0PIA8</accession>
<evidence type="ECO:0000313" key="3">
    <source>
        <dbReference type="Proteomes" id="UP001236806"/>
    </source>
</evidence>
<dbReference type="EMBL" id="JAUSXB010000001">
    <property type="protein sequence ID" value="MDQ0673690.1"/>
    <property type="molecule type" value="Genomic_DNA"/>
</dbReference>
<proteinExistence type="predicted"/>
<keyword evidence="1" id="KW-1133">Transmembrane helix</keyword>
<keyword evidence="1" id="KW-0472">Membrane</keyword>
<evidence type="ECO:0000256" key="1">
    <source>
        <dbReference type="SAM" id="Phobius"/>
    </source>
</evidence>
<dbReference type="InterPro" id="IPR007047">
    <property type="entry name" value="Flp_Fap"/>
</dbReference>
<feature type="transmembrane region" description="Helical" evidence="1">
    <location>
        <begin position="53"/>
        <end position="74"/>
    </location>
</feature>
<organism evidence="2 3">
    <name type="scientific">Pseudarthrobacter siccitolerans</name>
    <dbReference type="NCBI Taxonomy" id="861266"/>
    <lineage>
        <taxon>Bacteria</taxon>
        <taxon>Bacillati</taxon>
        <taxon>Actinomycetota</taxon>
        <taxon>Actinomycetes</taxon>
        <taxon>Micrococcales</taxon>
        <taxon>Micrococcaceae</taxon>
        <taxon>Pseudarthrobacter</taxon>
    </lineage>
</organism>
<sequence length="108" mass="11305">MLQIPVNVPSSVAMFFSELVQGQLPPLAQESQMLSLYTNLMIRLQTNEKGATAVEYGIMVALIAVVIIVAVTFLGDTLTTLFGQVSCDVQGKGAYIPPAGTAGSSCAP</sequence>
<dbReference type="Proteomes" id="UP001236806">
    <property type="component" value="Unassembled WGS sequence"/>
</dbReference>
<gene>
    <name evidence="2" type="ORF">QFZ36_001251</name>
</gene>
<name>A0ABU0PIA8_9MICC</name>
<evidence type="ECO:0000313" key="2">
    <source>
        <dbReference type="EMBL" id="MDQ0673690.1"/>
    </source>
</evidence>
<dbReference type="RefSeq" id="WP_306634785.1">
    <property type="nucleotide sequence ID" value="NZ_JAUSXB010000001.1"/>
</dbReference>
<comment type="caution">
    <text evidence="2">The sequence shown here is derived from an EMBL/GenBank/DDBJ whole genome shotgun (WGS) entry which is preliminary data.</text>
</comment>
<protein>
    <submittedName>
        <fullName evidence="2">Pilus assembly protein Flp/PilA</fullName>
    </submittedName>
</protein>
<reference evidence="2 3" key="1">
    <citation type="submission" date="2023-07" db="EMBL/GenBank/DDBJ databases">
        <title>Comparative genomics of wheat-associated soil bacteria to identify genetic determinants of phenazine resistance.</title>
        <authorList>
            <person name="Mouncey N."/>
        </authorList>
    </citation>
    <scope>NUCLEOTIDE SEQUENCE [LARGE SCALE GENOMIC DNA]</scope>
    <source>
        <strain evidence="2 3">W1I3</strain>
    </source>
</reference>
<keyword evidence="3" id="KW-1185">Reference proteome</keyword>
<keyword evidence="1" id="KW-0812">Transmembrane</keyword>